<feature type="compositionally biased region" description="Polar residues" evidence="1">
    <location>
        <begin position="237"/>
        <end position="246"/>
    </location>
</feature>
<organism evidence="3 4">
    <name type="scientific">Mycobacterium servetii</name>
    <dbReference type="NCBI Taxonomy" id="3237418"/>
    <lineage>
        <taxon>Bacteria</taxon>
        <taxon>Bacillati</taxon>
        <taxon>Actinomycetota</taxon>
        <taxon>Actinomycetes</taxon>
        <taxon>Mycobacteriales</taxon>
        <taxon>Mycobacteriaceae</taxon>
        <taxon>Mycobacterium</taxon>
    </lineage>
</organism>
<dbReference type="CDD" id="cd00093">
    <property type="entry name" value="HTH_XRE"/>
    <property type="match status" value="1"/>
</dbReference>
<dbReference type="Gene3D" id="3.90.1530.30">
    <property type="match status" value="1"/>
</dbReference>
<comment type="caution">
    <text evidence="3">The sequence shown here is derived from an EMBL/GenBank/DDBJ whole genome shotgun (WGS) entry which is preliminary data.</text>
</comment>
<dbReference type="Pfam" id="PF17762">
    <property type="entry name" value="HTH_ParB"/>
    <property type="match status" value="1"/>
</dbReference>
<evidence type="ECO:0000259" key="2">
    <source>
        <dbReference type="Pfam" id="PF17762"/>
    </source>
</evidence>
<dbReference type="PANTHER" id="PTHR33375:SF1">
    <property type="entry name" value="CHROMOSOME-PARTITIONING PROTEIN PARB-RELATED"/>
    <property type="match status" value="1"/>
</dbReference>
<evidence type="ECO:0000313" key="3">
    <source>
        <dbReference type="EMBL" id="MEY8019002.1"/>
    </source>
</evidence>
<gene>
    <name evidence="3" type="ORF">AB8998_30590</name>
</gene>
<feature type="domain" description="ParB/Spo0J HTH" evidence="2">
    <location>
        <begin position="180"/>
        <end position="248"/>
    </location>
</feature>
<feature type="region of interest" description="Disordered" evidence="1">
    <location>
        <begin position="1"/>
        <end position="49"/>
    </location>
</feature>
<dbReference type="InterPro" id="IPR036086">
    <property type="entry name" value="ParB/Sulfiredoxin_sf"/>
</dbReference>
<feature type="compositionally biased region" description="Pro residues" evidence="1">
    <location>
        <begin position="360"/>
        <end position="370"/>
    </location>
</feature>
<sequence>MATNSSETTDIQLPKARTIKRSAGTTSRRSVTRVRADASTTPASRAGMLSGLTPDEAIAQGLSVVQIEPTALIPHPFNDASRSIVDEDDEGWKELLVSVEEKGVRIAAAAVTRKAFTARWPHSLRDDTHGEYVLIYGHRRRAAALATDTAAMPVIIDDGILDTPDGGLLEMFKENHAREGLSPLAEAEFLARLAEELHISQREIGKAVGISQPTVQRRLSLIFLEKTLQDAVRDKQLSPTEGSTLGSLLPYGPVRSFQTDPDPDQDTDARREEQFRAFELTQKSGILMRQAAERVIAERRSRALANDQGIELVDPSTHFGDAATARRHRIYDTVTDPSTVVAAIDDTGALAYYSIEAPTPVDPEPLPSPTAPTGAESTSTTDAQDGAEPAAPPTPTKQKTEKSNAGRAAATKSRRAAAERIALEPPPKTDMLQIFADLYALNAIAEVDWSAVDALANKWGLDTMPAPTNAKARLARAWTTALATYEIHAGAKSQWGEVDKLYYMLLRDRAKYEPGPWEREQLDNITEN</sequence>
<dbReference type="InterPro" id="IPR050336">
    <property type="entry name" value="Chromosome_partition/occlusion"/>
</dbReference>
<keyword evidence="4" id="KW-1185">Reference proteome</keyword>
<evidence type="ECO:0000313" key="4">
    <source>
        <dbReference type="Proteomes" id="UP001564760"/>
    </source>
</evidence>
<feature type="region of interest" description="Disordered" evidence="1">
    <location>
        <begin position="234"/>
        <end position="269"/>
    </location>
</feature>
<dbReference type="Gene3D" id="1.10.10.2830">
    <property type="match status" value="1"/>
</dbReference>
<feature type="region of interest" description="Disordered" evidence="1">
    <location>
        <begin position="357"/>
        <end position="423"/>
    </location>
</feature>
<reference evidence="3 4" key="1">
    <citation type="submission" date="2024-08" db="EMBL/GenBank/DDBJ databases">
        <title>Mycobacterium servetensis sp. nov., a novel rapid-growing mycobacterial species recovered from a human patient in Zaragoza, Spain.</title>
        <authorList>
            <person name="Tristancho-Baro A.I."/>
            <person name="Buenestado-Serrano S."/>
            <person name="Garcia De Viedma D."/>
            <person name="Milagro-Beamonte A."/>
            <person name="Burillo N."/>
            <person name="Sanz S."/>
            <person name="Lopez-Calleja A.I."/>
            <person name="Penas-Utrilla D."/>
            <person name="Guardingo M."/>
            <person name="Garcia M.J."/>
            <person name="Vinuelas-Bayon J."/>
        </authorList>
    </citation>
    <scope>NUCLEOTIDE SEQUENCE [LARGE SCALE GENOMIC DNA]</scope>
    <source>
        <strain evidence="4">HUMS_12744610</strain>
    </source>
</reference>
<feature type="compositionally biased region" description="Polar residues" evidence="1">
    <location>
        <begin position="1"/>
        <end position="11"/>
    </location>
</feature>
<name>A0ABV4CAU3_9MYCO</name>
<dbReference type="Proteomes" id="UP001564760">
    <property type="component" value="Unassembled WGS sequence"/>
</dbReference>
<dbReference type="EMBL" id="JBGEDP010000002">
    <property type="protein sequence ID" value="MEY8019002.1"/>
    <property type="molecule type" value="Genomic_DNA"/>
</dbReference>
<evidence type="ECO:0000256" key="1">
    <source>
        <dbReference type="SAM" id="MobiDB-lite"/>
    </source>
</evidence>
<dbReference type="SUPFAM" id="SSF109709">
    <property type="entry name" value="KorB DNA-binding domain-like"/>
    <property type="match status" value="1"/>
</dbReference>
<accession>A0ABV4CAU3</accession>
<dbReference type="InterPro" id="IPR041468">
    <property type="entry name" value="HTH_ParB/Spo0J"/>
</dbReference>
<dbReference type="InterPro" id="IPR001387">
    <property type="entry name" value="Cro/C1-type_HTH"/>
</dbReference>
<proteinExistence type="predicted"/>
<dbReference type="SUPFAM" id="SSF110849">
    <property type="entry name" value="ParB/Sulfiredoxin"/>
    <property type="match status" value="1"/>
</dbReference>
<dbReference type="RefSeq" id="WP_369742040.1">
    <property type="nucleotide sequence ID" value="NZ_JBGEDP010000002.1"/>
</dbReference>
<protein>
    <submittedName>
        <fullName evidence="3">Chromosome partitioning protein ParB</fullName>
    </submittedName>
</protein>
<dbReference type="PANTHER" id="PTHR33375">
    <property type="entry name" value="CHROMOSOME-PARTITIONING PROTEIN PARB-RELATED"/>
    <property type="match status" value="1"/>
</dbReference>